<dbReference type="AlphaFoldDB" id="A0A085JMA9"/>
<evidence type="ECO:0000256" key="2">
    <source>
        <dbReference type="ARBA" id="ARBA00022679"/>
    </source>
</evidence>
<dbReference type="eggNOG" id="COG1922">
    <property type="taxonomic scope" value="Bacteria"/>
</dbReference>
<keyword evidence="2 3" id="KW-0808">Transferase</keyword>
<dbReference type="RefSeq" id="WP_029991722.1">
    <property type="nucleotide sequence ID" value="NZ_ATMJ01000079.1"/>
</dbReference>
<dbReference type="NCBIfam" id="NF002980">
    <property type="entry name" value="PRK03692.1"/>
    <property type="match status" value="1"/>
</dbReference>
<keyword evidence="4" id="KW-1185">Reference proteome</keyword>
<dbReference type="PANTHER" id="PTHR34136">
    <property type="match status" value="1"/>
</dbReference>
<dbReference type="EMBL" id="JMPR01000014">
    <property type="protein sequence ID" value="KFD21605.1"/>
    <property type="molecule type" value="Genomic_DNA"/>
</dbReference>
<dbReference type="EC" id="2.4.1.-" evidence="3"/>
<dbReference type="CDD" id="cd06533">
    <property type="entry name" value="Glyco_transf_WecG_TagA"/>
    <property type="match status" value="1"/>
</dbReference>
<dbReference type="Pfam" id="PF03808">
    <property type="entry name" value="Glyco_tran_WecG"/>
    <property type="match status" value="1"/>
</dbReference>
<accession>A0A085JMA9</accession>
<gene>
    <name evidence="3" type="ORF">GTPT_0796</name>
</gene>
<comment type="caution">
    <text evidence="3">The sequence shown here is derived from an EMBL/GenBank/DDBJ whole genome shotgun (WGS) entry which is preliminary data.</text>
</comment>
<reference evidence="3 4" key="1">
    <citation type="submission" date="2014-05" db="EMBL/GenBank/DDBJ databases">
        <title>ATOL: Assembling a taxonomically balanced genome-scale reconstruction of the evolutionary history of the Enterobacteriaceae.</title>
        <authorList>
            <person name="Plunkett G.III."/>
            <person name="Neeno-Eckwall E.C."/>
            <person name="Glasner J.D."/>
            <person name="Perna N.T."/>
        </authorList>
    </citation>
    <scope>NUCLEOTIDE SEQUENCE [LARGE SCALE GENOMIC DNA]</scope>
    <source>
        <strain evidence="3 4">ATCC 33301</strain>
    </source>
</reference>
<protein>
    <submittedName>
        <fullName evidence="3">Putative UDP-N-acetyl-D-mannosaminuronic acid transferase</fullName>
        <ecNumber evidence="3">2.4.1.-</ecNumber>
    </submittedName>
</protein>
<keyword evidence="1 3" id="KW-0328">Glycosyltransferase</keyword>
<dbReference type="PANTHER" id="PTHR34136:SF1">
    <property type="entry name" value="UDP-N-ACETYL-D-MANNOSAMINURONIC ACID TRANSFERASE"/>
    <property type="match status" value="1"/>
</dbReference>
<dbReference type="InterPro" id="IPR004629">
    <property type="entry name" value="WecG_TagA_CpsF"/>
</dbReference>
<dbReference type="NCBIfam" id="TIGR00696">
    <property type="entry name" value="wecG_tagA_cpsF"/>
    <property type="match status" value="1"/>
</dbReference>
<dbReference type="GO" id="GO:0016758">
    <property type="term" value="F:hexosyltransferase activity"/>
    <property type="evidence" value="ECO:0007669"/>
    <property type="project" value="TreeGrafter"/>
</dbReference>
<name>A0A085JMA9_9GAMM</name>
<sequence>MSYSFAKPPYSIRGVPLYGFSSLSEFTDFLLPPQHPRCGMLVAINAEKILTAEQDPQLQAILSASEFNYADGISIVRSIRKKYPGSKVTRIAGVDLWYALMQSAGQQRIPVFLVGGQAEVLEYTCDKLRQQWAVPVAGTQDGYFTEQQTEGVIRAIAGSGAKIVTVAMGSPRQELFIRRCREIYPDALYMGVGGTYDVFSGRVKRAPLLWQKMGLEWLYRLIKQPSRWRRQLRLLRYQKYHWLGKL</sequence>
<organism evidence="3 4">
    <name type="scientific">Tatumella ptyseos ATCC 33301</name>
    <dbReference type="NCBI Taxonomy" id="1005995"/>
    <lineage>
        <taxon>Bacteria</taxon>
        <taxon>Pseudomonadati</taxon>
        <taxon>Pseudomonadota</taxon>
        <taxon>Gammaproteobacteria</taxon>
        <taxon>Enterobacterales</taxon>
        <taxon>Erwiniaceae</taxon>
        <taxon>Tatumella</taxon>
    </lineage>
</organism>
<evidence type="ECO:0000256" key="1">
    <source>
        <dbReference type="ARBA" id="ARBA00022676"/>
    </source>
</evidence>
<dbReference type="Proteomes" id="UP000028602">
    <property type="component" value="Unassembled WGS sequence"/>
</dbReference>
<evidence type="ECO:0000313" key="3">
    <source>
        <dbReference type="EMBL" id="KFD21605.1"/>
    </source>
</evidence>
<dbReference type="OrthoDB" id="9808602at2"/>
<evidence type="ECO:0000313" key="4">
    <source>
        <dbReference type="Proteomes" id="UP000028602"/>
    </source>
</evidence>
<proteinExistence type="predicted"/>